<protein>
    <submittedName>
        <fullName evidence="6">O-methyltransferase</fullName>
    </submittedName>
</protein>
<evidence type="ECO:0000313" key="7">
    <source>
        <dbReference type="Proteomes" id="UP000308652"/>
    </source>
</evidence>
<dbReference type="Pfam" id="PF08100">
    <property type="entry name" value="Dimerisation"/>
    <property type="match status" value="1"/>
</dbReference>
<dbReference type="OrthoDB" id="2410195at2759"/>
<keyword evidence="1 6" id="KW-0489">Methyltransferase</keyword>
<keyword evidence="7" id="KW-1185">Reference proteome</keyword>
<dbReference type="AlphaFoldDB" id="A0A5C3MCC6"/>
<accession>A0A5C3MCC6</accession>
<dbReference type="InterPro" id="IPR016461">
    <property type="entry name" value="COMT-like"/>
</dbReference>
<dbReference type="PROSITE" id="PS51683">
    <property type="entry name" value="SAM_OMT_II"/>
    <property type="match status" value="1"/>
</dbReference>
<evidence type="ECO:0000256" key="2">
    <source>
        <dbReference type="ARBA" id="ARBA00022679"/>
    </source>
</evidence>
<dbReference type="InterPro" id="IPR036390">
    <property type="entry name" value="WH_DNA-bd_sf"/>
</dbReference>
<organism evidence="6 7">
    <name type="scientific">Crucibulum laeve</name>
    <dbReference type="NCBI Taxonomy" id="68775"/>
    <lineage>
        <taxon>Eukaryota</taxon>
        <taxon>Fungi</taxon>
        <taxon>Dikarya</taxon>
        <taxon>Basidiomycota</taxon>
        <taxon>Agaricomycotina</taxon>
        <taxon>Agaricomycetes</taxon>
        <taxon>Agaricomycetidae</taxon>
        <taxon>Agaricales</taxon>
        <taxon>Agaricineae</taxon>
        <taxon>Nidulariaceae</taxon>
        <taxon>Crucibulum</taxon>
    </lineage>
</organism>
<evidence type="ECO:0000256" key="3">
    <source>
        <dbReference type="ARBA" id="ARBA00022691"/>
    </source>
</evidence>
<dbReference type="SUPFAM" id="SSF46785">
    <property type="entry name" value="Winged helix' DNA-binding domain"/>
    <property type="match status" value="1"/>
</dbReference>
<evidence type="ECO:0000256" key="1">
    <source>
        <dbReference type="ARBA" id="ARBA00022603"/>
    </source>
</evidence>
<dbReference type="Gene3D" id="1.10.10.10">
    <property type="entry name" value="Winged helix-like DNA-binding domain superfamily/Winged helix DNA-binding domain"/>
    <property type="match status" value="1"/>
</dbReference>
<evidence type="ECO:0000313" key="6">
    <source>
        <dbReference type="EMBL" id="TFK38801.1"/>
    </source>
</evidence>
<dbReference type="GO" id="GO:0032259">
    <property type="term" value="P:methylation"/>
    <property type="evidence" value="ECO:0007669"/>
    <property type="project" value="UniProtKB-KW"/>
</dbReference>
<sequence length="459" mass="50718">MPAPKSALRLLSDIISSSVDAIEYRLAREAVEFPSLNHPFDATSKSESLLLEPELITATSHIIAAASQLIKTVRNPTQTVINDALSFHLSSCLRAILETDAVEIIREAGSKGIHSKEIANRTHTDPLRVSRILRLLANHHLFNEVSPDVFSLNRLSSVLDTGKPTSELLERPKDKFLDTSGIAAFVLHSTDEVMKGSAYMAEVFTDPATSHSGDPGASPWNKAFNTDEPIFSWIDRDGNEDRQKRFAVAIAGFQWQSLPKDSLIVDVGGGIGSSSLLIAKAVPGVRIIVQDRETIIKDAEKYWTRELPEALTNKRVKLQVHDFFQPQPIRDATTFLLRFVTHDWADNLAKQILQHLRDAATPETKLIVVDVIVPYTCRASITDQIPGAAVPSVPEPLLPNLGAANNTSYWWDLQMYVFCNGQDRTLGHFVHLAAESGWKVVEVHHIAGSVFGQYVCIPV</sequence>
<dbReference type="EMBL" id="ML213602">
    <property type="protein sequence ID" value="TFK38801.1"/>
    <property type="molecule type" value="Genomic_DNA"/>
</dbReference>
<evidence type="ECO:0000259" key="5">
    <source>
        <dbReference type="Pfam" id="PF08100"/>
    </source>
</evidence>
<dbReference type="PANTHER" id="PTHR43712:SF2">
    <property type="entry name" value="O-METHYLTRANSFERASE CICE"/>
    <property type="match status" value="1"/>
</dbReference>
<dbReference type="InterPro" id="IPR036388">
    <property type="entry name" value="WH-like_DNA-bd_sf"/>
</dbReference>
<dbReference type="Gene3D" id="3.40.50.150">
    <property type="entry name" value="Vaccinia Virus protein VP39"/>
    <property type="match status" value="1"/>
</dbReference>
<dbReference type="Pfam" id="PF00891">
    <property type="entry name" value="Methyltransf_2"/>
    <property type="match status" value="1"/>
</dbReference>
<keyword evidence="3" id="KW-0949">S-adenosyl-L-methionine</keyword>
<dbReference type="SUPFAM" id="SSF53335">
    <property type="entry name" value="S-adenosyl-L-methionine-dependent methyltransferases"/>
    <property type="match status" value="1"/>
</dbReference>
<dbReference type="InterPro" id="IPR001077">
    <property type="entry name" value="COMT_C"/>
</dbReference>
<dbReference type="PANTHER" id="PTHR43712">
    <property type="entry name" value="PUTATIVE (AFU_ORTHOLOGUE AFUA_4G14580)-RELATED"/>
    <property type="match status" value="1"/>
</dbReference>
<feature type="domain" description="O-methyltransferase C-terminal" evidence="4">
    <location>
        <begin position="247"/>
        <end position="438"/>
    </location>
</feature>
<dbReference type="InterPro" id="IPR029063">
    <property type="entry name" value="SAM-dependent_MTases_sf"/>
</dbReference>
<reference evidence="6 7" key="1">
    <citation type="journal article" date="2019" name="Nat. Ecol. Evol.">
        <title>Megaphylogeny resolves global patterns of mushroom evolution.</title>
        <authorList>
            <person name="Varga T."/>
            <person name="Krizsan K."/>
            <person name="Foldi C."/>
            <person name="Dima B."/>
            <person name="Sanchez-Garcia M."/>
            <person name="Sanchez-Ramirez S."/>
            <person name="Szollosi G.J."/>
            <person name="Szarkandi J.G."/>
            <person name="Papp V."/>
            <person name="Albert L."/>
            <person name="Andreopoulos W."/>
            <person name="Angelini C."/>
            <person name="Antonin V."/>
            <person name="Barry K.W."/>
            <person name="Bougher N.L."/>
            <person name="Buchanan P."/>
            <person name="Buyck B."/>
            <person name="Bense V."/>
            <person name="Catcheside P."/>
            <person name="Chovatia M."/>
            <person name="Cooper J."/>
            <person name="Damon W."/>
            <person name="Desjardin D."/>
            <person name="Finy P."/>
            <person name="Geml J."/>
            <person name="Haridas S."/>
            <person name="Hughes K."/>
            <person name="Justo A."/>
            <person name="Karasinski D."/>
            <person name="Kautmanova I."/>
            <person name="Kiss B."/>
            <person name="Kocsube S."/>
            <person name="Kotiranta H."/>
            <person name="LaButti K.M."/>
            <person name="Lechner B.E."/>
            <person name="Liimatainen K."/>
            <person name="Lipzen A."/>
            <person name="Lukacs Z."/>
            <person name="Mihaltcheva S."/>
            <person name="Morgado L.N."/>
            <person name="Niskanen T."/>
            <person name="Noordeloos M.E."/>
            <person name="Ohm R.A."/>
            <person name="Ortiz-Santana B."/>
            <person name="Ovrebo C."/>
            <person name="Racz N."/>
            <person name="Riley R."/>
            <person name="Savchenko A."/>
            <person name="Shiryaev A."/>
            <person name="Soop K."/>
            <person name="Spirin V."/>
            <person name="Szebenyi C."/>
            <person name="Tomsovsky M."/>
            <person name="Tulloss R.E."/>
            <person name="Uehling J."/>
            <person name="Grigoriev I.V."/>
            <person name="Vagvolgyi C."/>
            <person name="Papp T."/>
            <person name="Martin F.M."/>
            <person name="Miettinen O."/>
            <person name="Hibbett D.S."/>
            <person name="Nagy L.G."/>
        </authorList>
    </citation>
    <scope>NUCLEOTIDE SEQUENCE [LARGE SCALE GENOMIC DNA]</scope>
    <source>
        <strain evidence="6 7">CBS 166.37</strain>
    </source>
</reference>
<feature type="domain" description="O-methyltransferase dimerisation" evidence="5">
    <location>
        <begin position="85"/>
        <end position="159"/>
    </location>
</feature>
<dbReference type="InterPro" id="IPR012967">
    <property type="entry name" value="COMT_dimerisation"/>
</dbReference>
<gene>
    <name evidence="6" type="ORF">BDQ12DRAFT_723142</name>
</gene>
<keyword evidence="2 6" id="KW-0808">Transferase</keyword>
<dbReference type="GO" id="GO:0008171">
    <property type="term" value="F:O-methyltransferase activity"/>
    <property type="evidence" value="ECO:0007669"/>
    <property type="project" value="InterPro"/>
</dbReference>
<dbReference type="Proteomes" id="UP000308652">
    <property type="component" value="Unassembled WGS sequence"/>
</dbReference>
<proteinExistence type="predicted"/>
<dbReference type="GO" id="GO:0046983">
    <property type="term" value="F:protein dimerization activity"/>
    <property type="evidence" value="ECO:0007669"/>
    <property type="project" value="InterPro"/>
</dbReference>
<name>A0A5C3MCC6_9AGAR</name>
<evidence type="ECO:0000259" key="4">
    <source>
        <dbReference type="Pfam" id="PF00891"/>
    </source>
</evidence>
<dbReference type="STRING" id="68775.A0A5C3MCC6"/>